<reference evidence="8" key="1">
    <citation type="submission" date="2020-12" db="EMBL/GenBank/DDBJ databases">
        <title>Draft genome sequence of Enterobacter spp., Lelliottia spp. and Serratia spp. isolated from drinking water reservoirs and lakes.</title>
        <authorList>
            <person name="Reitter C."/>
            <person name="Neuhaus K."/>
            <person name="Huegler M."/>
        </authorList>
    </citation>
    <scope>NUCLEOTIDE SEQUENCE</scope>
    <source>
        <strain evidence="8">TZW15</strain>
    </source>
</reference>
<keyword evidence="5 6" id="KW-0472">Membrane</keyword>
<feature type="domain" description="Cytochrome b561 bacterial/Ni-hydrogenase" evidence="7">
    <location>
        <begin position="20"/>
        <end position="180"/>
    </location>
</feature>
<keyword evidence="3 6" id="KW-0812">Transmembrane</keyword>
<evidence type="ECO:0000256" key="5">
    <source>
        <dbReference type="ARBA" id="ARBA00023136"/>
    </source>
</evidence>
<sequence>MYQTRNTPRSFWHFLSLTQPVFLRYLHGFIAALVLSQVITSNGIAFTTDGTPYGPLALAHITTGLALLILSAILTVYCITLRGLRHYFPYLWGDTAQIRRDVRTLLKRRLPEASTRGLAASVQGPGLGAVALVVLSGAGWFMLWLLDSPLAPALRQWHVTLTGLIEVYIVAHGAMGLLHFTLWYVRQRTGTD</sequence>
<evidence type="ECO:0000313" key="9">
    <source>
        <dbReference type="Proteomes" id="UP000653275"/>
    </source>
</evidence>
<dbReference type="Pfam" id="PF01292">
    <property type="entry name" value="Ni_hydr_CYTB"/>
    <property type="match status" value="1"/>
</dbReference>
<comment type="subcellular location">
    <subcellularLocation>
        <location evidence="1">Cell membrane</location>
        <topology evidence="1">Multi-pass membrane protein</topology>
    </subcellularLocation>
</comment>
<evidence type="ECO:0000256" key="2">
    <source>
        <dbReference type="ARBA" id="ARBA00022475"/>
    </source>
</evidence>
<feature type="transmembrane region" description="Helical" evidence="6">
    <location>
        <begin position="57"/>
        <end position="79"/>
    </location>
</feature>
<dbReference type="Gene3D" id="1.20.950.20">
    <property type="entry name" value="Transmembrane di-heme cytochromes, Chain C"/>
    <property type="match status" value="1"/>
</dbReference>
<dbReference type="Proteomes" id="UP000653275">
    <property type="component" value="Unassembled WGS sequence"/>
</dbReference>
<evidence type="ECO:0000256" key="3">
    <source>
        <dbReference type="ARBA" id="ARBA00022692"/>
    </source>
</evidence>
<feature type="transmembrane region" description="Helical" evidence="6">
    <location>
        <begin position="165"/>
        <end position="185"/>
    </location>
</feature>
<dbReference type="RefSeq" id="WP_202665858.1">
    <property type="nucleotide sequence ID" value="NZ_JAENMR010000005.1"/>
</dbReference>
<dbReference type="InterPro" id="IPR011577">
    <property type="entry name" value="Cyt_b561_bac/Ni-Hgenase"/>
</dbReference>
<name>A0AAP2F1D6_LELAM</name>
<dbReference type="AlphaFoldDB" id="A0AAP2F1D6"/>
<dbReference type="GO" id="GO:0005886">
    <property type="term" value="C:plasma membrane"/>
    <property type="evidence" value="ECO:0007669"/>
    <property type="project" value="UniProtKB-SubCell"/>
</dbReference>
<evidence type="ECO:0000256" key="4">
    <source>
        <dbReference type="ARBA" id="ARBA00022989"/>
    </source>
</evidence>
<keyword evidence="2" id="KW-1003">Cell membrane</keyword>
<feature type="transmembrane region" description="Helical" evidence="6">
    <location>
        <begin position="21"/>
        <end position="45"/>
    </location>
</feature>
<protein>
    <submittedName>
        <fullName evidence="8">Cytochrome b/b6 domain-containing protein</fullName>
    </submittedName>
</protein>
<evidence type="ECO:0000259" key="7">
    <source>
        <dbReference type="Pfam" id="PF01292"/>
    </source>
</evidence>
<organism evidence="8 9">
    <name type="scientific">Lelliottia amnigena</name>
    <name type="common">Enterobacter amnigenus</name>
    <dbReference type="NCBI Taxonomy" id="61646"/>
    <lineage>
        <taxon>Bacteria</taxon>
        <taxon>Pseudomonadati</taxon>
        <taxon>Pseudomonadota</taxon>
        <taxon>Gammaproteobacteria</taxon>
        <taxon>Enterobacterales</taxon>
        <taxon>Enterobacteriaceae</taxon>
        <taxon>Lelliottia</taxon>
    </lineage>
</organism>
<keyword evidence="4 6" id="KW-1133">Transmembrane helix</keyword>
<evidence type="ECO:0000256" key="6">
    <source>
        <dbReference type="SAM" id="Phobius"/>
    </source>
</evidence>
<dbReference type="InterPro" id="IPR016174">
    <property type="entry name" value="Di-haem_cyt_TM"/>
</dbReference>
<evidence type="ECO:0000256" key="1">
    <source>
        <dbReference type="ARBA" id="ARBA00004651"/>
    </source>
</evidence>
<dbReference type="SUPFAM" id="SSF81342">
    <property type="entry name" value="Transmembrane di-heme cytochromes"/>
    <property type="match status" value="1"/>
</dbReference>
<dbReference type="GO" id="GO:0022904">
    <property type="term" value="P:respiratory electron transport chain"/>
    <property type="evidence" value="ECO:0007669"/>
    <property type="project" value="InterPro"/>
</dbReference>
<comment type="caution">
    <text evidence="8">The sequence shown here is derived from an EMBL/GenBank/DDBJ whole genome shotgun (WGS) entry which is preliminary data.</text>
</comment>
<proteinExistence type="predicted"/>
<dbReference type="GO" id="GO:0009055">
    <property type="term" value="F:electron transfer activity"/>
    <property type="evidence" value="ECO:0007669"/>
    <property type="project" value="InterPro"/>
</dbReference>
<accession>A0AAP2F1D6</accession>
<gene>
    <name evidence="8" type="ORF">I7V27_12515</name>
</gene>
<dbReference type="EMBL" id="JAENMS010000005">
    <property type="protein sequence ID" value="MBL5935264.1"/>
    <property type="molecule type" value="Genomic_DNA"/>
</dbReference>
<feature type="transmembrane region" description="Helical" evidence="6">
    <location>
        <begin position="126"/>
        <end position="145"/>
    </location>
</feature>
<evidence type="ECO:0000313" key="8">
    <source>
        <dbReference type="EMBL" id="MBL5935264.1"/>
    </source>
</evidence>